<evidence type="ECO:0000313" key="2">
    <source>
        <dbReference type="Proteomes" id="UP000828048"/>
    </source>
</evidence>
<keyword evidence="2" id="KW-1185">Reference proteome</keyword>
<gene>
    <name evidence="1" type="ORF">Vadar_002782</name>
</gene>
<protein>
    <submittedName>
        <fullName evidence="1">Uncharacterized protein</fullName>
    </submittedName>
</protein>
<evidence type="ECO:0000313" key="1">
    <source>
        <dbReference type="EMBL" id="KAH7853464.1"/>
    </source>
</evidence>
<organism evidence="1 2">
    <name type="scientific">Vaccinium darrowii</name>
    <dbReference type="NCBI Taxonomy" id="229202"/>
    <lineage>
        <taxon>Eukaryota</taxon>
        <taxon>Viridiplantae</taxon>
        <taxon>Streptophyta</taxon>
        <taxon>Embryophyta</taxon>
        <taxon>Tracheophyta</taxon>
        <taxon>Spermatophyta</taxon>
        <taxon>Magnoliopsida</taxon>
        <taxon>eudicotyledons</taxon>
        <taxon>Gunneridae</taxon>
        <taxon>Pentapetalae</taxon>
        <taxon>asterids</taxon>
        <taxon>Ericales</taxon>
        <taxon>Ericaceae</taxon>
        <taxon>Vaccinioideae</taxon>
        <taxon>Vaccinieae</taxon>
        <taxon>Vaccinium</taxon>
    </lineage>
</organism>
<name>A0ACB7YKU9_9ERIC</name>
<comment type="caution">
    <text evidence="1">The sequence shown here is derived from an EMBL/GenBank/DDBJ whole genome shotgun (WGS) entry which is preliminary data.</text>
</comment>
<dbReference type="EMBL" id="CM037161">
    <property type="protein sequence ID" value="KAH7853464.1"/>
    <property type="molecule type" value="Genomic_DNA"/>
</dbReference>
<sequence length="188" mass="20936">MLVVKNIKAPPSYVPPADSGSTRNVLHRHSTSILAITMATLYSSSTLLYKKITVVLDPAVKSVPRKFTEEIGFILVRDVITLSIYVALNNKRETEELDSTDLVTAPSDKVPTELDPTPINLPMRDDSVDIITQFIKNTRIQGKYKEVAEIKHSCHDHPLTYIDFEKTIDLAVSPSMSNLSSLLNGERN</sequence>
<dbReference type="Proteomes" id="UP000828048">
    <property type="component" value="Chromosome 11"/>
</dbReference>
<reference evidence="1 2" key="1">
    <citation type="journal article" date="2021" name="Hortic Res">
        <title>High-quality reference genome and annotation aids understanding of berry development for evergreen blueberry (Vaccinium darrowii).</title>
        <authorList>
            <person name="Yu J."/>
            <person name="Hulse-Kemp A.M."/>
            <person name="Babiker E."/>
            <person name="Staton M."/>
        </authorList>
    </citation>
    <scope>NUCLEOTIDE SEQUENCE [LARGE SCALE GENOMIC DNA]</scope>
    <source>
        <strain evidence="2">cv. NJ 8807/NJ 8810</strain>
        <tissue evidence="1">Young leaf</tissue>
    </source>
</reference>
<accession>A0ACB7YKU9</accession>
<proteinExistence type="predicted"/>